<dbReference type="KEGG" id="ttp:E6P07_05100"/>
<keyword evidence="2" id="KW-0540">Nuclease</keyword>
<reference evidence="2 3" key="1">
    <citation type="submission" date="2019-12" db="EMBL/GenBank/DDBJ databases">
        <title>The complete genome of the thermophilic, anoxygenic phototrophic gammaproteobacterium Thermochromatium tepidum.</title>
        <authorList>
            <person name="Sattley W.M."/>
            <person name="Swingley W.D."/>
            <person name="Burchell B.M."/>
            <person name="Gurbani S.A."/>
            <person name="Kujawa C.M."/>
            <person name="Nuccio D.A."/>
            <person name="Schladweiler J."/>
            <person name="Shaffer K.N."/>
            <person name="Stokes L.M."/>
            <person name="Touchman J.W."/>
            <person name="Blankenship R.E."/>
            <person name="Madigan M.T."/>
        </authorList>
    </citation>
    <scope>NUCLEOTIDE SEQUENCE [LARGE SCALE GENOMIC DNA]</scope>
    <source>
        <strain evidence="2 3">ATCC 43061</strain>
    </source>
</reference>
<dbReference type="InterPro" id="IPR011335">
    <property type="entry name" value="Restrct_endonuc-II-like"/>
</dbReference>
<feature type="domain" description="Putative restriction endonuclease" evidence="1">
    <location>
        <begin position="26"/>
        <end position="145"/>
    </location>
</feature>
<dbReference type="Pfam" id="PF05685">
    <property type="entry name" value="Uma2"/>
    <property type="match status" value="1"/>
</dbReference>
<dbReference type="InterPro" id="IPR008538">
    <property type="entry name" value="Uma2"/>
</dbReference>
<organism evidence="2 3">
    <name type="scientific">Thermochromatium tepidum ATCC 43061</name>
    <dbReference type="NCBI Taxonomy" id="316276"/>
    <lineage>
        <taxon>Bacteria</taxon>
        <taxon>Pseudomonadati</taxon>
        <taxon>Pseudomonadota</taxon>
        <taxon>Gammaproteobacteria</taxon>
        <taxon>Chromatiales</taxon>
        <taxon>Chromatiaceae</taxon>
        <taxon>Thermochromatium</taxon>
    </lineage>
</organism>
<dbReference type="PANTHER" id="PTHR34107">
    <property type="entry name" value="SLL0198 PROTEIN-RELATED"/>
    <property type="match status" value="1"/>
</dbReference>
<dbReference type="InterPro" id="IPR012296">
    <property type="entry name" value="Nuclease_put_TT1808"/>
</dbReference>
<dbReference type="AlphaFoldDB" id="A0A6I6EI55"/>
<proteinExistence type="predicted"/>
<dbReference type="GO" id="GO:0004519">
    <property type="term" value="F:endonuclease activity"/>
    <property type="evidence" value="ECO:0007669"/>
    <property type="project" value="UniProtKB-KW"/>
</dbReference>
<evidence type="ECO:0000259" key="1">
    <source>
        <dbReference type="Pfam" id="PF05685"/>
    </source>
</evidence>
<name>A0A6I6EI55_THETI</name>
<gene>
    <name evidence="2" type="ORF">E6P07_05100</name>
</gene>
<keyword evidence="3" id="KW-1185">Reference proteome</keyword>
<dbReference type="Gene3D" id="3.90.1570.10">
    <property type="entry name" value="tt1808, chain A"/>
    <property type="match status" value="1"/>
</dbReference>
<dbReference type="CDD" id="cd06260">
    <property type="entry name" value="DUF820-like"/>
    <property type="match status" value="1"/>
</dbReference>
<evidence type="ECO:0000313" key="3">
    <source>
        <dbReference type="Proteomes" id="UP000426424"/>
    </source>
</evidence>
<protein>
    <submittedName>
        <fullName evidence="2">Uma2 family endonuclease</fullName>
    </submittedName>
</protein>
<dbReference type="SUPFAM" id="SSF52980">
    <property type="entry name" value="Restriction endonuclease-like"/>
    <property type="match status" value="1"/>
</dbReference>
<keyword evidence="2" id="KW-0378">Hydrolase</keyword>
<dbReference type="PANTHER" id="PTHR34107:SF4">
    <property type="entry name" value="SLL1222 PROTEIN"/>
    <property type="match status" value="1"/>
</dbReference>
<dbReference type="OrthoDB" id="5568181at2"/>
<keyword evidence="2" id="KW-0255">Endonuclease</keyword>
<dbReference type="Proteomes" id="UP000426424">
    <property type="component" value="Chromosome"/>
</dbReference>
<dbReference type="EMBL" id="CP039268">
    <property type="protein sequence ID" value="QGU33960.1"/>
    <property type="molecule type" value="Genomic_DNA"/>
</dbReference>
<sequence>MNWSSVIDDPLLADLPFKIELNEWGKIEMTPASNLHGMLQTAIAFLLKEKMPSGKAFVECSIQTSKNVKVADVVWCSTAFLQRHGTITPYPAAPEIVVEVASPNNLLAELVDKRLLYFEQGAQEVWLCEDSGAMLFYRPDGKLAQSVLCPGFPQTVDA</sequence>
<evidence type="ECO:0000313" key="2">
    <source>
        <dbReference type="EMBL" id="QGU33960.1"/>
    </source>
</evidence>
<accession>A0A6I6EI55</accession>